<comment type="caution">
    <text evidence="1">The sequence shown here is derived from an EMBL/GenBank/DDBJ whole genome shotgun (WGS) entry which is preliminary data.</text>
</comment>
<protein>
    <submittedName>
        <fullName evidence="1">Uncharacterized protein</fullName>
    </submittedName>
</protein>
<sequence>MTMRRFVPHNPWDWSLSFRPNFCRDGRTVHASLTPVQSIGLTETGQQLTIEAPIRAPDASR</sequence>
<organism evidence="1 2">
    <name type="scientific">Acetobacter sacchari</name>
    <dbReference type="NCBI Taxonomy" id="2661687"/>
    <lineage>
        <taxon>Bacteria</taxon>
        <taxon>Pseudomonadati</taxon>
        <taxon>Pseudomonadota</taxon>
        <taxon>Alphaproteobacteria</taxon>
        <taxon>Acetobacterales</taxon>
        <taxon>Acetobacteraceae</taxon>
        <taxon>Acetobacter</taxon>
    </lineage>
</organism>
<dbReference type="Proteomes" id="UP000664771">
    <property type="component" value="Unassembled WGS sequence"/>
</dbReference>
<dbReference type="RefSeq" id="WP_207881345.1">
    <property type="nucleotide sequence ID" value="NZ_JAFVMF010000009.1"/>
</dbReference>
<reference evidence="1 2" key="1">
    <citation type="submission" date="2021-03" db="EMBL/GenBank/DDBJ databases">
        <title>The complete genome sequence of Acetobacter sacchari TBRC 11175.</title>
        <authorList>
            <person name="Charoenyingcharoen P."/>
            <person name="Yukphan P."/>
        </authorList>
    </citation>
    <scope>NUCLEOTIDE SEQUENCE [LARGE SCALE GENOMIC DNA]</scope>
    <source>
        <strain evidence="1 2">TBRC 11175</strain>
    </source>
</reference>
<gene>
    <name evidence="1" type="ORF">J2D73_09485</name>
</gene>
<keyword evidence="2" id="KW-1185">Reference proteome</keyword>
<evidence type="ECO:0000313" key="1">
    <source>
        <dbReference type="EMBL" id="MBO1360026.1"/>
    </source>
</evidence>
<accession>A0ABS3LVT4</accession>
<name>A0ABS3LVT4_9PROT</name>
<dbReference type="EMBL" id="JAFVMF010000009">
    <property type="protein sequence ID" value="MBO1360026.1"/>
    <property type="molecule type" value="Genomic_DNA"/>
</dbReference>
<proteinExistence type="predicted"/>
<evidence type="ECO:0000313" key="2">
    <source>
        <dbReference type="Proteomes" id="UP000664771"/>
    </source>
</evidence>